<dbReference type="OrthoDB" id="893918at2"/>
<accession>A0A2T5PEC0</accession>
<evidence type="ECO:0000313" key="1">
    <source>
        <dbReference type="EMBL" id="PTU76073.1"/>
    </source>
</evidence>
<dbReference type="RefSeq" id="WP_108104049.1">
    <property type="nucleotide sequence ID" value="NZ_QASN01000002.1"/>
</dbReference>
<dbReference type="InterPro" id="IPR025459">
    <property type="entry name" value="DUF4279"/>
</dbReference>
<dbReference type="AlphaFoldDB" id="A0A2T5PEC0"/>
<dbReference type="Pfam" id="PF14106">
    <property type="entry name" value="DUF4279"/>
    <property type="match status" value="1"/>
</dbReference>
<name>A0A2T5PEC0_9PSED</name>
<protein>
    <recommendedName>
        <fullName evidence="3">DUF4279 domain-containing protein</fullName>
    </recommendedName>
</protein>
<reference evidence="1 2" key="1">
    <citation type="submission" date="2018-04" db="EMBL/GenBank/DDBJ databases">
        <title>Pseudomonas sp. nov., isolated from mangrove soil.</title>
        <authorList>
            <person name="Chen C."/>
        </authorList>
    </citation>
    <scope>NUCLEOTIDE SEQUENCE [LARGE SCALE GENOMIC DNA]</scope>
    <source>
        <strain evidence="1 2">TC-11</strain>
    </source>
</reference>
<keyword evidence="2" id="KW-1185">Reference proteome</keyword>
<comment type="caution">
    <text evidence="1">The sequence shown here is derived from an EMBL/GenBank/DDBJ whole genome shotgun (WGS) entry which is preliminary data.</text>
</comment>
<evidence type="ECO:0008006" key="3">
    <source>
        <dbReference type="Google" id="ProtNLM"/>
    </source>
</evidence>
<proteinExistence type="predicted"/>
<sequence length="134" mass="14689">MLSKGEVYFGLFGNGFEPDAVTKIIGVEPTSVDRESIPRPRQSAWCFSSGRVEREVIDVYELAASVTSTLTPFVAKINEAKIQFNLEAFFAVVLWISTEEGDSTPAIGFDTQVVTFLSEVGASIDVDTYLLSPR</sequence>
<organism evidence="1 2">
    <name type="scientific">Pseudomonas mangrovi</name>
    <dbReference type="NCBI Taxonomy" id="2161748"/>
    <lineage>
        <taxon>Bacteria</taxon>
        <taxon>Pseudomonadati</taxon>
        <taxon>Pseudomonadota</taxon>
        <taxon>Gammaproteobacteria</taxon>
        <taxon>Pseudomonadales</taxon>
        <taxon>Pseudomonadaceae</taxon>
        <taxon>Pseudomonas</taxon>
    </lineage>
</organism>
<dbReference type="EMBL" id="QASN01000002">
    <property type="protein sequence ID" value="PTU76073.1"/>
    <property type="molecule type" value="Genomic_DNA"/>
</dbReference>
<gene>
    <name evidence="1" type="ORF">DBO85_00080</name>
</gene>
<dbReference type="Proteomes" id="UP000244064">
    <property type="component" value="Unassembled WGS sequence"/>
</dbReference>
<evidence type="ECO:0000313" key="2">
    <source>
        <dbReference type="Proteomes" id="UP000244064"/>
    </source>
</evidence>